<evidence type="ECO:0000313" key="2">
    <source>
        <dbReference type="EMBL" id="NYJ74810.1"/>
    </source>
</evidence>
<reference evidence="2 3" key="1">
    <citation type="submission" date="2020-07" db="EMBL/GenBank/DDBJ databases">
        <title>Sequencing the genomes of 1000 actinobacteria strains.</title>
        <authorList>
            <person name="Klenk H.-P."/>
        </authorList>
    </citation>
    <scope>NUCLEOTIDE SEQUENCE [LARGE SCALE GENOMIC DNA]</scope>
    <source>
        <strain evidence="2 3">DSM 29531</strain>
    </source>
</reference>
<dbReference type="PANTHER" id="PTHR45947">
    <property type="entry name" value="SULFOQUINOVOSYL TRANSFERASE SQD2"/>
    <property type="match status" value="1"/>
</dbReference>
<dbReference type="Pfam" id="PF13692">
    <property type="entry name" value="Glyco_trans_1_4"/>
    <property type="match status" value="1"/>
</dbReference>
<evidence type="ECO:0000256" key="1">
    <source>
        <dbReference type="ARBA" id="ARBA00021292"/>
    </source>
</evidence>
<protein>
    <recommendedName>
        <fullName evidence="1">D-inositol 3-phosphate glycosyltransferase</fullName>
    </recommendedName>
</protein>
<keyword evidence="2" id="KW-0808">Transferase</keyword>
<evidence type="ECO:0000313" key="3">
    <source>
        <dbReference type="Proteomes" id="UP000571817"/>
    </source>
</evidence>
<dbReference type="RefSeq" id="WP_343048482.1">
    <property type="nucleotide sequence ID" value="NZ_JACCFW010000001.1"/>
</dbReference>
<proteinExistence type="predicted"/>
<comment type="caution">
    <text evidence="2">The sequence shown here is derived from an EMBL/GenBank/DDBJ whole genome shotgun (WGS) entry which is preliminary data.</text>
</comment>
<name>A0A853DJB3_9MICO</name>
<accession>A0A853DJB3</accession>
<dbReference type="EMBL" id="JACCFW010000001">
    <property type="protein sequence ID" value="NYJ74810.1"/>
    <property type="molecule type" value="Genomic_DNA"/>
</dbReference>
<dbReference type="PANTHER" id="PTHR45947:SF3">
    <property type="entry name" value="SULFOQUINOVOSYL TRANSFERASE SQD2"/>
    <property type="match status" value="1"/>
</dbReference>
<dbReference type="SUPFAM" id="SSF53756">
    <property type="entry name" value="UDP-Glycosyltransferase/glycogen phosphorylase"/>
    <property type="match status" value="1"/>
</dbReference>
<gene>
    <name evidence="2" type="ORF">HNR15_001773</name>
</gene>
<dbReference type="GO" id="GO:0016757">
    <property type="term" value="F:glycosyltransferase activity"/>
    <property type="evidence" value="ECO:0007669"/>
    <property type="project" value="TreeGrafter"/>
</dbReference>
<dbReference type="AlphaFoldDB" id="A0A853DJB3"/>
<organism evidence="2 3">
    <name type="scientific">Allobranchiibius huperziae</name>
    <dbReference type="NCBI Taxonomy" id="1874116"/>
    <lineage>
        <taxon>Bacteria</taxon>
        <taxon>Bacillati</taxon>
        <taxon>Actinomycetota</taxon>
        <taxon>Actinomycetes</taxon>
        <taxon>Micrococcales</taxon>
        <taxon>Dermacoccaceae</taxon>
        <taxon>Allobranchiibius</taxon>
    </lineage>
</organism>
<sequence length="361" mass="39990">MSRRLLWVSLPDQRARRELYWMSRMPRTQVTALAAQQPVGDIEWVPSTYRRPVKRFVEAGALAWVRGLGDQDPAAYDWVTSLELCSLVTGQAARWRSRGTRRPLQAVITWENLPDQPLYKIPPYRQAVHASRGADLLLCMVDAARDHLLENGFHEDRIQVVKPGVDTTLFAPAPQPAVEPVVVFTSPLAENKGIDRVLDAMALVRRTVPEARLVVAGNGPLRERVGQEARDHPGQVELRGSLDAGGVAELLRSAAVFCTAPRATWKWTEQLGLAYLEAQSCGLPVVTTRCGTNDEAVQPPNLLVDDDVDELAQGLLHFLTDLPRAREVGAANRARMLAEHDLPTQCARMGEAFASVEAQHR</sequence>
<dbReference type="Proteomes" id="UP000571817">
    <property type="component" value="Unassembled WGS sequence"/>
</dbReference>
<dbReference type="CDD" id="cd03801">
    <property type="entry name" value="GT4_PimA-like"/>
    <property type="match status" value="1"/>
</dbReference>
<keyword evidence="3" id="KW-1185">Reference proteome</keyword>
<dbReference type="Gene3D" id="3.40.50.2000">
    <property type="entry name" value="Glycogen Phosphorylase B"/>
    <property type="match status" value="2"/>
</dbReference>
<dbReference type="InterPro" id="IPR050194">
    <property type="entry name" value="Glycosyltransferase_grp1"/>
</dbReference>